<dbReference type="AlphaFoldDB" id="A0A1H2ETI8"/>
<dbReference type="InterPro" id="IPR038068">
    <property type="entry name" value="YcgL-like_sf"/>
</dbReference>
<dbReference type="STRING" id="1434072.SAMN05216210_1029"/>
<dbReference type="PANTHER" id="PTHR38109:SF1">
    <property type="entry name" value="PROTEIN YCGL"/>
    <property type="match status" value="1"/>
</dbReference>
<gene>
    <name evidence="3" type="ORF">SAMN05216210_1029</name>
</gene>
<dbReference type="OrthoDB" id="7062382at2"/>
<protein>
    <recommendedName>
        <fullName evidence="1">YcgL domain-containing protein SAMN05216210_1029</fullName>
    </recommendedName>
</protein>
<organism evidence="3 4">
    <name type="scientific">Halopseudomonas salegens</name>
    <dbReference type="NCBI Taxonomy" id="1434072"/>
    <lineage>
        <taxon>Bacteria</taxon>
        <taxon>Pseudomonadati</taxon>
        <taxon>Pseudomonadota</taxon>
        <taxon>Gammaproteobacteria</taxon>
        <taxon>Pseudomonadales</taxon>
        <taxon>Pseudomonadaceae</taxon>
        <taxon>Halopseudomonas</taxon>
    </lineage>
</organism>
<evidence type="ECO:0000256" key="1">
    <source>
        <dbReference type="HAMAP-Rule" id="MF_01866"/>
    </source>
</evidence>
<proteinExistence type="inferred from homology"/>
<evidence type="ECO:0000313" key="3">
    <source>
        <dbReference type="EMBL" id="SDT98482.1"/>
    </source>
</evidence>
<dbReference type="Pfam" id="PF05166">
    <property type="entry name" value="YcgL"/>
    <property type="match status" value="1"/>
</dbReference>
<dbReference type="EMBL" id="LT629787">
    <property type="protein sequence ID" value="SDT98482.1"/>
    <property type="molecule type" value="Genomic_DNA"/>
</dbReference>
<dbReference type="PROSITE" id="PS51648">
    <property type="entry name" value="YCGL"/>
    <property type="match status" value="1"/>
</dbReference>
<sequence>MKVPCSIYRSRKKSGMYLYVPRSKPLDELPEALMQLFGRAEHSMDLVLTETRTLAREDIHQVLANLQEQGFHLQMPPDEKLDDYIQHLPEHLLRFNDPV</sequence>
<name>A0A1H2ETI8_9GAMM</name>
<keyword evidence="4" id="KW-1185">Reference proteome</keyword>
<dbReference type="Gene3D" id="3.10.510.20">
    <property type="entry name" value="YcgL domain"/>
    <property type="match status" value="1"/>
</dbReference>
<accession>A0A1H2ETI8</accession>
<dbReference type="Proteomes" id="UP000243924">
    <property type="component" value="Chromosome I"/>
</dbReference>
<feature type="domain" description="YcgL" evidence="2">
    <location>
        <begin position="3"/>
        <end position="88"/>
    </location>
</feature>
<evidence type="ECO:0000313" key="4">
    <source>
        <dbReference type="Proteomes" id="UP000243924"/>
    </source>
</evidence>
<dbReference type="PANTHER" id="PTHR38109">
    <property type="entry name" value="PROTEIN YCGL"/>
    <property type="match status" value="1"/>
</dbReference>
<evidence type="ECO:0000259" key="2">
    <source>
        <dbReference type="PROSITE" id="PS51648"/>
    </source>
</evidence>
<dbReference type="InterPro" id="IPR027354">
    <property type="entry name" value="YcgL_dom"/>
</dbReference>
<dbReference type="SUPFAM" id="SSF160191">
    <property type="entry name" value="YcgL-like"/>
    <property type="match status" value="1"/>
</dbReference>
<dbReference type="RefSeq" id="WP_092384787.1">
    <property type="nucleotide sequence ID" value="NZ_LT629787.1"/>
</dbReference>
<reference evidence="4" key="1">
    <citation type="submission" date="2016-10" db="EMBL/GenBank/DDBJ databases">
        <authorList>
            <person name="Varghese N."/>
            <person name="Submissions S."/>
        </authorList>
    </citation>
    <scope>NUCLEOTIDE SEQUENCE [LARGE SCALE GENOMIC DNA]</scope>
    <source>
        <strain evidence="4">CECT 8338</strain>
    </source>
</reference>
<dbReference type="HAMAP" id="MF_01866">
    <property type="entry name" value="UPF0745"/>
    <property type="match status" value="1"/>
</dbReference>